<reference evidence="6 7" key="1">
    <citation type="submission" date="2021-11" db="EMBL/GenBank/DDBJ databases">
        <title>Draft genome sequence of Actinomycetospora sp. SF1 isolated from the rhizosphere soil.</title>
        <authorList>
            <person name="Duangmal K."/>
            <person name="Chantavorakit T."/>
        </authorList>
    </citation>
    <scope>NUCLEOTIDE SEQUENCE [LARGE SCALE GENOMIC DNA]</scope>
    <source>
        <strain evidence="6 7">TBRC 5722</strain>
    </source>
</reference>
<dbReference type="InterPro" id="IPR003018">
    <property type="entry name" value="GAF"/>
</dbReference>
<evidence type="ECO:0000256" key="3">
    <source>
        <dbReference type="ARBA" id="ARBA00023015"/>
    </source>
</evidence>
<dbReference type="SMART" id="SM01012">
    <property type="entry name" value="ANTAR"/>
    <property type="match status" value="1"/>
</dbReference>
<evidence type="ECO:0000313" key="7">
    <source>
        <dbReference type="Proteomes" id="UP001199469"/>
    </source>
</evidence>
<dbReference type="InterPro" id="IPR029016">
    <property type="entry name" value="GAF-like_dom_sf"/>
</dbReference>
<dbReference type="Proteomes" id="UP001199469">
    <property type="component" value="Unassembled WGS sequence"/>
</dbReference>
<evidence type="ECO:0000256" key="1">
    <source>
        <dbReference type="ARBA" id="ARBA00022679"/>
    </source>
</evidence>
<comment type="caution">
    <text evidence="6">The sequence shown here is derived from an EMBL/GenBank/DDBJ whole genome shotgun (WGS) entry which is preliminary data.</text>
</comment>
<name>A0ABS8PDE3_9PSEU</name>
<evidence type="ECO:0000313" key="6">
    <source>
        <dbReference type="EMBL" id="MCD2196263.1"/>
    </source>
</evidence>
<dbReference type="Gene3D" id="3.30.450.40">
    <property type="match status" value="1"/>
</dbReference>
<dbReference type="PROSITE" id="PS50921">
    <property type="entry name" value="ANTAR"/>
    <property type="match status" value="1"/>
</dbReference>
<dbReference type="PIRSF" id="PIRSF036625">
    <property type="entry name" value="GAF_ANTAR"/>
    <property type="match status" value="1"/>
</dbReference>
<keyword evidence="2" id="KW-0418">Kinase</keyword>
<dbReference type="SUPFAM" id="SSF52172">
    <property type="entry name" value="CheY-like"/>
    <property type="match status" value="1"/>
</dbReference>
<dbReference type="Gene3D" id="1.10.10.10">
    <property type="entry name" value="Winged helix-like DNA-binding domain superfamily/Winged helix DNA-binding domain"/>
    <property type="match status" value="1"/>
</dbReference>
<sequence length="250" mass="26730">MDTSHDLTTALRRAAHDLTAKRSIRDLDQTLSNIVAAAVSTVPAADAGGISMTDSGQVVSRNPTSDAVTKLDQLQGELQEGPCVTAIVDPPEDGSVLVRDLAGEDAARWPRFAPHATESGYRSMLSSELHTGGGMRAALNLYAAGPDAFDAESRLTAGLFALQAAMLLYGSEQTQSLQRAVDSRDLIGQAKGILMERFRVDDDAAFQMLVRSSQETNMKLAEVARWVHDETVRRSGGHVVDDADIPGIGR</sequence>
<dbReference type="RefSeq" id="WP_230738116.1">
    <property type="nucleotide sequence ID" value="NZ_JAJNDB010000005.1"/>
</dbReference>
<evidence type="ECO:0000256" key="4">
    <source>
        <dbReference type="ARBA" id="ARBA00023163"/>
    </source>
</evidence>
<dbReference type="InterPro" id="IPR012074">
    <property type="entry name" value="GAF_ANTAR"/>
</dbReference>
<dbReference type="InterPro" id="IPR011006">
    <property type="entry name" value="CheY-like_superfamily"/>
</dbReference>
<keyword evidence="3" id="KW-0805">Transcription regulation</keyword>
<keyword evidence="4" id="KW-0804">Transcription</keyword>
<gene>
    <name evidence="6" type="ORF">LQ327_23080</name>
</gene>
<dbReference type="InterPro" id="IPR036388">
    <property type="entry name" value="WH-like_DNA-bd_sf"/>
</dbReference>
<feature type="domain" description="ANTAR" evidence="5">
    <location>
        <begin position="167"/>
        <end position="228"/>
    </location>
</feature>
<dbReference type="SUPFAM" id="SSF55781">
    <property type="entry name" value="GAF domain-like"/>
    <property type="match status" value="1"/>
</dbReference>
<dbReference type="Pfam" id="PF13185">
    <property type="entry name" value="GAF_2"/>
    <property type="match status" value="1"/>
</dbReference>
<keyword evidence="1" id="KW-0808">Transferase</keyword>
<protein>
    <submittedName>
        <fullName evidence="6">GAF and ANTAR domain-containing protein</fullName>
    </submittedName>
</protein>
<dbReference type="Pfam" id="PF03861">
    <property type="entry name" value="ANTAR"/>
    <property type="match status" value="1"/>
</dbReference>
<evidence type="ECO:0000259" key="5">
    <source>
        <dbReference type="PROSITE" id="PS50921"/>
    </source>
</evidence>
<organism evidence="6 7">
    <name type="scientific">Actinomycetospora endophytica</name>
    <dbReference type="NCBI Taxonomy" id="2291215"/>
    <lineage>
        <taxon>Bacteria</taxon>
        <taxon>Bacillati</taxon>
        <taxon>Actinomycetota</taxon>
        <taxon>Actinomycetes</taxon>
        <taxon>Pseudonocardiales</taxon>
        <taxon>Pseudonocardiaceae</taxon>
        <taxon>Actinomycetospora</taxon>
    </lineage>
</organism>
<evidence type="ECO:0000256" key="2">
    <source>
        <dbReference type="ARBA" id="ARBA00022777"/>
    </source>
</evidence>
<dbReference type="InterPro" id="IPR005561">
    <property type="entry name" value="ANTAR"/>
</dbReference>
<keyword evidence="7" id="KW-1185">Reference proteome</keyword>
<proteinExistence type="predicted"/>
<dbReference type="EMBL" id="JAJNDB010000005">
    <property type="protein sequence ID" value="MCD2196263.1"/>
    <property type="molecule type" value="Genomic_DNA"/>
</dbReference>
<accession>A0ABS8PDE3</accession>